<dbReference type="EMBL" id="PIPU01000006">
    <property type="protein sequence ID" value="RUO46702.1"/>
    <property type="molecule type" value="Genomic_DNA"/>
</dbReference>
<protein>
    <submittedName>
        <fullName evidence="1">Uncharacterized protein</fullName>
    </submittedName>
</protein>
<keyword evidence="2" id="KW-1185">Reference proteome</keyword>
<dbReference type="AlphaFoldDB" id="A0A432XDH3"/>
<evidence type="ECO:0000313" key="2">
    <source>
        <dbReference type="Proteomes" id="UP000286985"/>
    </source>
</evidence>
<evidence type="ECO:0000313" key="1">
    <source>
        <dbReference type="EMBL" id="RUO46702.1"/>
    </source>
</evidence>
<dbReference type="Proteomes" id="UP000286985">
    <property type="component" value="Unassembled WGS sequence"/>
</dbReference>
<proteinExistence type="predicted"/>
<sequence length="69" mass="7587">MTLSNADNIVIEHRSYDPFGKPRHGSLEANLPATLRGLLGGNDPITLRGFTDHEHLDEAQLIHMNGRGV</sequence>
<dbReference type="RefSeq" id="WP_092841576.1">
    <property type="nucleotide sequence ID" value="NZ_FPCF01000007.1"/>
</dbReference>
<dbReference type="OrthoDB" id="9815903at2"/>
<accession>A0A432XDH3</accession>
<organism evidence="1 2">
    <name type="scientific">Pseudidiomarina donghaiensis</name>
    <dbReference type="NCBI Taxonomy" id="519452"/>
    <lineage>
        <taxon>Bacteria</taxon>
        <taxon>Pseudomonadati</taxon>
        <taxon>Pseudomonadota</taxon>
        <taxon>Gammaproteobacteria</taxon>
        <taxon>Alteromonadales</taxon>
        <taxon>Idiomarinaceae</taxon>
        <taxon>Pseudidiomarina</taxon>
    </lineage>
</organism>
<name>A0A432XDH3_9GAMM</name>
<comment type="caution">
    <text evidence="1">The sequence shown here is derived from an EMBL/GenBank/DDBJ whole genome shotgun (WGS) entry which is preliminary data.</text>
</comment>
<dbReference type="Gene3D" id="2.180.10.10">
    <property type="entry name" value="RHS repeat-associated core"/>
    <property type="match status" value="1"/>
</dbReference>
<reference evidence="2" key="1">
    <citation type="journal article" date="2018" name="Front. Microbiol.">
        <title>Genome-Based Analysis Reveals the Taxonomy and Diversity of the Family Idiomarinaceae.</title>
        <authorList>
            <person name="Liu Y."/>
            <person name="Lai Q."/>
            <person name="Shao Z."/>
        </authorList>
    </citation>
    <scope>NUCLEOTIDE SEQUENCE [LARGE SCALE GENOMIC DNA]</scope>
    <source>
        <strain evidence="2">908033</strain>
    </source>
</reference>
<gene>
    <name evidence="1" type="ORF">CWE24_10680</name>
</gene>